<comment type="caution">
    <text evidence="1">The sequence shown here is derived from an EMBL/GenBank/DDBJ whole genome shotgun (WGS) entry which is preliminary data.</text>
</comment>
<dbReference type="Proteomes" id="UP001060085">
    <property type="component" value="Linkage Group LG02"/>
</dbReference>
<name>A0ACC0BW81_CATRO</name>
<evidence type="ECO:0000313" key="1">
    <source>
        <dbReference type="EMBL" id="KAI5676957.1"/>
    </source>
</evidence>
<evidence type="ECO:0000313" key="2">
    <source>
        <dbReference type="Proteomes" id="UP001060085"/>
    </source>
</evidence>
<gene>
    <name evidence="1" type="ORF">M9H77_07907</name>
</gene>
<proteinExistence type="predicted"/>
<keyword evidence="2" id="KW-1185">Reference proteome</keyword>
<dbReference type="EMBL" id="CM044702">
    <property type="protein sequence ID" value="KAI5676957.1"/>
    <property type="molecule type" value="Genomic_DNA"/>
</dbReference>
<protein>
    <submittedName>
        <fullName evidence="1">Uncharacterized protein</fullName>
    </submittedName>
</protein>
<organism evidence="1 2">
    <name type="scientific">Catharanthus roseus</name>
    <name type="common">Madagascar periwinkle</name>
    <name type="synonym">Vinca rosea</name>
    <dbReference type="NCBI Taxonomy" id="4058"/>
    <lineage>
        <taxon>Eukaryota</taxon>
        <taxon>Viridiplantae</taxon>
        <taxon>Streptophyta</taxon>
        <taxon>Embryophyta</taxon>
        <taxon>Tracheophyta</taxon>
        <taxon>Spermatophyta</taxon>
        <taxon>Magnoliopsida</taxon>
        <taxon>eudicotyledons</taxon>
        <taxon>Gunneridae</taxon>
        <taxon>Pentapetalae</taxon>
        <taxon>asterids</taxon>
        <taxon>lamiids</taxon>
        <taxon>Gentianales</taxon>
        <taxon>Apocynaceae</taxon>
        <taxon>Rauvolfioideae</taxon>
        <taxon>Vinceae</taxon>
        <taxon>Catharanthinae</taxon>
        <taxon>Catharanthus</taxon>
    </lineage>
</organism>
<accession>A0ACC0BW81</accession>
<sequence>MAYKIDKDCWVKLLRVRSFAGAQLIRTVARCPASIPNLQMTSSQKKSLTCLEVIELRAFSSIHRAFEKGPKGSVPHWANCIEEITRAQRKKLKLQEDNNMNAYMEDILKNKIEEFDRAIKGTTWGENWLSTSKKSPTTGSMVTPTIADINDCTRRVYLDNLGQSLLAWNTKTIEQDEDLLQEELTQCEMLQSMQDELQR</sequence>
<reference evidence="2" key="1">
    <citation type="journal article" date="2023" name="Nat. Plants">
        <title>Single-cell RNA sequencing provides a high-resolution roadmap for understanding the multicellular compartmentation of specialized metabolism.</title>
        <authorList>
            <person name="Sun S."/>
            <person name="Shen X."/>
            <person name="Li Y."/>
            <person name="Li Y."/>
            <person name="Wang S."/>
            <person name="Li R."/>
            <person name="Zhang H."/>
            <person name="Shen G."/>
            <person name="Guo B."/>
            <person name="Wei J."/>
            <person name="Xu J."/>
            <person name="St-Pierre B."/>
            <person name="Chen S."/>
            <person name="Sun C."/>
        </authorList>
    </citation>
    <scope>NUCLEOTIDE SEQUENCE [LARGE SCALE GENOMIC DNA]</scope>
</reference>